<dbReference type="InterPro" id="IPR050595">
    <property type="entry name" value="Bact_response_regulator"/>
</dbReference>
<dbReference type="InterPro" id="IPR011006">
    <property type="entry name" value="CheY-like_superfamily"/>
</dbReference>
<evidence type="ECO:0000256" key="2">
    <source>
        <dbReference type="ARBA" id="ARBA00023012"/>
    </source>
</evidence>
<dbReference type="Proteomes" id="UP000181901">
    <property type="component" value="Unassembled WGS sequence"/>
</dbReference>
<gene>
    <name evidence="5" type="primary">dctD_2</name>
    <name evidence="5" type="ORF">BerOc1_03226</name>
</gene>
<feature type="modified residue" description="4-aspartylphosphate" evidence="3">
    <location>
        <position position="53"/>
    </location>
</feature>
<dbReference type="InterPro" id="IPR001789">
    <property type="entry name" value="Sig_transdc_resp-reg_receiver"/>
</dbReference>
<evidence type="ECO:0000256" key="3">
    <source>
        <dbReference type="PROSITE-ProRule" id="PRU00169"/>
    </source>
</evidence>
<dbReference type="GO" id="GO:0000160">
    <property type="term" value="P:phosphorelay signal transduction system"/>
    <property type="evidence" value="ECO:0007669"/>
    <property type="project" value="UniProtKB-KW"/>
</dbReference>
<name>A0A1J5MZL3_9BACT</name>
<dbReference type="SUPFAM" id="SSF52172">
    <property type="entry name" value="CheY-like"/>
    <property type="match status" value="1"/>
</dbReference>
<dbReference type="SMART" id="SM00448">
    <property type="entry name" value="REC"/>
    <property type="match status" value="1"/>
</dbReference>
<accession>A0A1J5MZL3</accession>
<dbReference type="PANTHER" id="PTHR44591:SF14">
    <property type="entry name" value="PROTEIN PILG"/>
    <property type="match status" value="1"/>
</dbReference>
<dbReference type="EMBL" id="LKAQ01000004">
    <property type="protein sequence ID" value="OIQ51276.1"/>
    <property type="molecule type" value="Genomic_DNA"/>
</dbReference>
<keyword evidence="2" id="KW-0902">Two-component regulatory system</keyword>
<sequence>MAEKVLLIDDEVEFLEALSERMEIRGMDVTTAENASAAVSAINSGDFDAIVLDLQMPDMNGIDMLKIIRKTNPDMQVILLTGQATLEAGIQAMKLGAMDFMEKPADIDALTDKIKKAQAKKMVIVEKKTEKKVNDILKSKGW</sequence>
<dbReference type="AlphaFoldDB" id="A0A1J5MZL3"/>
<dbReference type="RefSeq" id="WP_071546691.1">
    <property type="nucleotide sequence ID" value="NZ_LKAQ01000004.1"/>
</dbReference>
<dbReference type="PROSITE" id="PS50110">
    <property type="entry name" value="RESPONSE_REGULATORY"/>
    <property type="match status" value="1"/>
</dbReference>
<reference evidence="5 6" key="1">
    <citation type="submission" date="2015-09" db="EMBL/GenBank/DDBJ databases">
        <title>Genome of Desulfovibrio dechloracetivorans BerOc1, a mercury methylating strain isolated from highly hydrocarbons and metals contaminated coastal sediments.</title>
        <authorList>
            <person name="Goni Urriza M."/>
            <person name="Gassie C."/>
            <person name="Bouchez O."/>
            <person name="Klopp C."/>
            <person name="Ranchou-Peyruse A."/>
            <person name="Remy G."/>
        </authorList>
    </citation>
    <scope>NUCLEOTIDE SEQUENCE [LARGE SCALE GENOMIC DNA]</scope>
    <source>
        <strain evidence="5 6">BerOc1</strain>
    </source>
</reference>
<dbReference type="Gene3D" id="3.40.50.2300">
    <property type="match status" value="1"/>
</dbReference>
<organism evidence="5 6">
    <name type="scientific">Pseudodesulfovibrio hydrargyri</name>
    <dbReference type="NCBI Taxonomy" id="2125990"/>
    <lineage>
        <taxon>Bacteria</taxon>
        <taxon>Pseudomonadati</taxon>
        <taxon>Thermodesulfobacteriota</taxon>
        <taxon>Desulfovibrionia</taxon>
        <taxon>Desulfovibrionales</taxon>
        <taxon>Desulfovibrionaceae</taxon>
    </lineage>
</organism>
<keyword evidence="6" id="KW-1185">Reference proteome</keyword>
<evidence type="ECO:0000313" key="6">
    <source>
        <dbReference type="Proteomes" id="UP000181901"/>
    </source>
</evidence>
<feature type="domain" description="Response regulatory" evidence="4">
    <location>
        <begin position="4"/>
        <end position="118"/>
    </location>
</feature>
<evidence type="ECO:0000259" key="4">
    <source>
        <dbReference type="PROSITE" id="PS50110"/>
    </source>
</evidence>
<dbReference type="PANTHER" id="PTHR44591">
    <property type="entry name" value="STRESS RESPONSE REGULATOR PROTEIN 1"/>
    <property type="match status" value="1"/>
</dbReference>
<protein>
    <submittedName>
        <fullName evidence="5">C4-dicarboxylate transport transcriptional regulatory protein DctD</fullName>
    </submittedName>
</protein>
<keyword evidence="1 3" id="KW-0597">Phosphoprotein</keyword>
<dbReference type="OrthoDB" id="9800029at2"/>
<proteinExistence type="predicted"/>
<comment type="caution">
    <text evidence="5">The sequence shown here is derived from an EMBL/GenBank/DDBJ whole genome shotgun (WGS) entry which is preliminary data.</text>
</comment>
<evidence type="ECO:0000256" key="1">
    <source>
        <dbReference type="ARBA" id="ARBA00022553"/>
    </source>
</evidence>
<evidence type="ECO:0000313" key="5">
    <source>
        <dbReference type="EMBL" id="OIQ51276.1"/>
    </source>
</evidence>
<dbReference type="Pfam" id="PF00072">
    <property type="entry name" value="Response_reg"/>
    <property type="match status" value="1"/>
</dbReference>